<evidence type="ECO:0000313" key="2">
    <source>
        <dbReference type="EMBL" id="QRG06038.1"/>
    </source>
</evidence>
<evidence type="ECO:0000256" key="1">
    <source>
        <dbReference type="SAM" id="Phobius"/>
    </source>
</evidence>
<keyword evidence="1" id="KW-0472">Membrane</keyword>
<gene>
    <name evidence="2" type="ORF">EZH22_24060</name>
</gene>
<dbReference type="NCBIfam" id="NF040576">
    <property type="entry name" value="T2SS_GspM_XpsM"/>
    <property type="match status" value="1"/>
</dbReference>
<dbReference type="Proteomes" id="UP000596427">
    <property type="component" value="Chromosome"/>
</dbReference>
<reference evidence="2 3" key="1">
    <citation type="submission" date="2020-10" db="EMBL/GenBank/DDBJ databases">
        <title>Degradation of 1,4-Dioxane by Xanthobacter sp. YN2, via a Novel Group-2 Soluble Di-Iron Monooxygenase.</title>
        <authorList>
            <person name="Ma F."/>
            <person name="Wang Y."/>
            <person name="Yang J."/>
            <person name="Guo H."/>
            <person name="Su D."/>
            <person name="Yu L."/>
        </authorList>
    </citation>
    <scope>NUCLEOTIDE SEQUENCE [LARGE SCALE GENOMIC DNA]</scope>
    <source>
        <strain evidence="2 3">YN2</strain>
    </source>
</reference>
<dbReference type="Pfam" id="PF10741">
    <property type="entry name" value="T2SSM_b"/>
    <property type="match status" value="1"/>
</dbReference>
<feature type="transmembrane region" description="Helical" evidence="1">
    <location>
        <begin position="20"/>
        <end position="42"/>
    </location>
</feature>
<organism evidence="2 3">
    <name type="scientific">Xanthobacter dioxanivorans</name>
    <dbReference type="NCBI Taxonomy" id="2528964"/>
    <lineage>
        <taxon>Bacteria</taxon>
        <taxon>Pseudomonadati</taxon>
        <taxon>Pseudomonadota</taxon>
        <taxon>Alphaproteobacteria</taxon>
        <taxon>Hyphomicrobiales</taxon>
        <taxon>Xanthobacteraceae</taxon>
        <taxon>Xanthobacter</taxon>
    </lineage>
</organism>
<proteinExistence type="predicted"/>
<keyword evidence="3" id="KW-1185">Reference proteome</keyword>
<keyword evidence="1" id="KW-0812">Transmembrane</keyword>
<dbReference type="InterPro" id="IPR034756">
    <property type="entry name" value="T2SSM_b"/>
</dbReference>
<dbReference type="EMBL" id="CP063362">
    <property type="protein sequence ID" value="QRG06038.1"/>
    <property type="molecule type" value="Genomic_DNA"/>
</dbReference>
<protein>
    <submittedName>
        <fullName evidence="2">Type II secretion system protein M</fullName>
    </submittedName>
</protein>
<dbReference type="AlphaFoldDB" id="A0A974SJ56"/>
<keyword evidence="1" id="KW-1133">Transmembrane helix</keyword>
<name>A0A974SJ56_9HYPH</name>
<accession>A0A974SJ56</accession>
<dbReference type="RefSeq" id="WP_203192911.1">
    <property type="nucleotide sequence ID" value="NZ_CP063362.1"/>
</dbReference>
<sequence>MSGLSPTTRRFTARRPPARALRPLLAALGYVAAVAILLWLAFGTIADLMERRAAVADATALLDRLQGRGPMPSSTPGAAPGPQRGSAFLDGPSLTIAGADLLQRLSSAVSAHGGRLTSSRVEVQGTPYGAGFVAVSATLDMAQPDLQKLLYDLEAGMPFLFVGQLVVQASGTSPEGRTEAPADERMRVTLTVYGQWQGAR</sequence>
<dbReference type="KEGG" id="xdi:EZH22_24060"/>
<evidence type="ECO:0000313" key="3">
    <source>
        <dbReference type="Proteomes" id="UP000596427"/>
    </source>
</evidence>